<reference evidence="2" key="1">
    <citation type="submission" date="2023-06" db="EMBL/GenBank/DDBJ databases">
        <authorList>
            <person name="Delattre M."/>
        </authorList>
    </citation>
    <scope>NUCLEOTIDE SEQUENCE</scope>
    <source>
        <strain evidence="2">AF72</strain>
    </source>
</reference>
<protein>
    <submittedName>
        <fullName evidence="2">Uncharacterized protein</fullName>
    </submittedName>
</protein>
<dbReference type="AlphaFoldDB" id="A0AA36CY63"/>
<name>A0AA36CY63_9BILA</name>
<feature type="region of interest" description="Disordered" evidence="1">
    <location>
        <begin position="88"/>
        <end position="108"/>
    </location>
</feature>
<dbReference type="EMBL" id="CATQJA010002651">
    <property type="protein sequence ID" value="CAJ0577566.1"/>
    <property type="molecule type" value="Genomic_DNA"/>
</dbReference>
<keyword evidence="3" id="KW-1185">Reference proteome</keyword>
<dbReference type="Pfam" id="PF03656">
    <property type="entry name" value="Pam16"/>
    <property type="match status" value="1"/>
</dbReference>
<evidence type="ECO:0000313" key="2">
    <source>
        <dbReference type="EMBL" id="CAJ0577566.1"/>
    </source>
</evidence>
<comment type="caution">
    <text evidence="2">The sequence shown here is derived from an EMBL/GenBank/DDBJ whole genome shotgun (WGS) entry which is preliminary data.</text>
</comment>
<feature type="non-terminal residue" evidence="2">
    <location>
        <position position="108"/>
    </location>
</feature>
<gene>
    <name evidence="2" type="ORF">MSPICULIGERA_LOCUS15837</name>
</gene>
<evidence type="ECO:0000313" key="3">
    <source>
        <dbReference type="Proteomes" id="UP001177023"/>
    </source>
</evidence>
<evidence type="ECO:0000256" key="1">
    <source>
        <dbReference type="SAM" id="MobiDB-lite"/>
    </source>
</evidence>
<dbReference type="Proteomes" id="UP001177023">
    <property type="component" value="Unassembled WGS sequence"/>
</dbReference>
<proteinExistence type="predicted"/>
<accession>A0AA36CY63</accession>
<sequence>MPWRQVVRVALAAGEALGKGFARAVQQELKATKQAAATQSSRAGHSNSEAKTNLAANARLGISLDESLQILNVKEPLEEKLVYRAKERIDEELMRREETPQKKENGTN</sequence>
<organism evidence="2 3">
    <name type="scientific">Mesorhabditis spiculigera</name>
    <dbReference type="NCBI Taxonomy" id="96644"/>
    <lineage>
        <taxon>Eukaryota</taxon>
        <taxon>Metazoa</taxon>
        <taxon>Ecdysozoa</taxon>
        <taxon>Nematoda</taxon>
        <taxon>Chromadorea</taxon>
        <taxon>Rhabditida</taxon>
        <taxon>Rhabditina</taxon>
        <taxon>Rhabditomorpha</taxon>
        <taxon>Rhabditoidea</taxon>
        <taxon>Rhabditidae</taxon>
        <taxon>Mesorhabditinae</taxon>
        <taxon>Mesorhabditis</taxon>
    </lineage>
</organism>